<dbReference type="GO" id="GO:0016020">
    <property type="term" value="C:membrane"/>
    <property type="evidence" value="ECO:0007669"/>
    <property type="project" value="UniProtKB-SubCell"/>
</dbReference>
<dbReference type="InterPro" id="IPR020846">
    <property type="entry name" value="MFS_dom"/>
</dbReference>
<protein>
    <submittedName>
        <fullName evidence="9">Major facilitator superfamily transporter</fullName>
    </submittedName>
</protein>
<feature type="transmembrane region" description="Helical" evidence="7">
    <location>
        <begin position="64"/>
        <end position="86"/>
    </location>
</feature>
<gene>
    <name evidence="9" type="ORF">QBC37DRAFT_442050</name>
</gene>
<feature type="transmembrane region" description="Helical" evidence="7">
    <location>
        <begin position="98"/>
        <end position="116"/>
    </location>
</feature>
<comment type="subcellular location">
    <subcellularLocation>
        <location evidence="1">Membrane</location>
        <topology evidence="1">Multi-pass membrane protein</topology>
    </subcellularLocation>
</comment>
<dbReference type="PANTHER" id="PTHR43791:SF10">
    <property type="entry name" value="MAJOR FACILITATOR SUPERFAMILY (MFS) PROFILE DOMAIN-CONTAINING PROTEIN"/>
    <property type="match status" value="1"/>
</dbReference>
<name>A0AAN6Y448_9PEZI</name>
<evidence type="ECO:0000256" key="2">
    <source>
        <dbReference type="ARBA" id="ARBA00022448"/>
    </source>
</evidence>
<dbReference type="Gene3D" id="1.20.1250.20">
    <property type="entry name" value="MFS general substrate transporter like domains"/>
    <property type="match status" value="2"/>
</dbReference>
<reference evidence="9" key="2">
    <citation type="submission" date="2023-05" db="EMBL/GenBank/DDBJ databases">
        <authorList>
            <consortium name="Lawrence Berkeley National Laboratory"/>
            <person name="Steindorff A."/>
            <person name="Hensen N."/>
            <person name="Bonometti L."/>
            <person name="Westerberg I."/>
            <person name="Brannstrom I.O."/>
            <person name="Guillou S."/>
            <person name="Cros-Aarteil S."/>
            <person name="Calhoun S."/>
            <person name="Haridas S."/>
            <person name="Kuo A."/>
            <person name="Mondo S."/>
            <person name="Pangilinan J."/>
            <person name="Riley R."/>
            <person name="Labutti K."/>
            <person name="Andreopoulos B."/>
            <person name="Lipzen A."/>
            <person name="Chen C."/>
            <person name="Yanf M."/>
            <person name="Daum C."/>
            <person name="Ng V."/>
            <person name="Clum A."/>
            <person name="Ohm R."/>
            <person name="Martin F."/>
            <person name="Silar P."/>
            <person name="Natvig D."/>
            <person name="Lalanne C."/>
            <person name="Gautier V."/>
            <person name="Ament-Velasquez S.L."/>
            <person name="Kruys A."/>
            <person name="Hutchinson M.I."/>
            <person name="Powell A.J."/>
            <person name="Barry K."/>
            <person name="Miller A.N."/>
            <person name="Grigoriev I.V."/>
            <person name="Debuchy R."/>
            <person name="Gladieux P."/>
            <person name="Thoren M.H."/>
            <person name="Johannesson H."/>
        </authorList>
    </citation>
    <scope>NUCLEOTIDE SEQUENCE</scope>
    <source>
        <strain evidence="9">PSN293</strain>
    </source>
</reference>
<feature type="transmembrane region" description="Helical" evidence="7">
    <location>
        <begin position="412"/>
        <end position="433"/>
    </location>
</feature>
<keyword evidence="3 7" id="KW-0812">Transmembrane</keyword>
<dbReference type="EMBL" id="MU858148">
    <property type="protein sequence ID" value="KAK4211455.1"/>
    <property type="molecule type" value="Genomic_DNA"/>
</dbReference>
<dbReference type="Pfam" id="PF07690">
    <property type="entry name" value="MFS_1"/>
    <property type="match status" value="1"/>
</dbReference>
<dbReference type="InterPro" id="IPR011701">
    <property type="entry name" value="MFS"/>
</dbReference>
<dbReference type="SUPFAM" id="SSF103473">
    <property type="entry name" value="MFS general substrate transporter"/>
    <property type="match status" value="1"/>
</dbReference>
<dbReference type="Proteomes" id="UP001301769">
    <property type="component" value="Unassembled WGS sequence"/>
</dbReference>
<feature type="transmembrane region" description="Helical" evidence="7">
    <location>
        <begin position="349"/>
        <end position="368"/>
    </location>
</feature>
<reference evidence="9" key="1">
    <citation type="journal article" date="2023" name="Mol. Phylogenet. Evol.">
        <title>Genome-scale phylogeny and comparative genomics of the fungal order Sordariales.</title>
        <authorList>
            <person name="Hensen N."/>
            <person name="Bonometti L."/>
            <person name="Westerberg I."/>
            <person name="Brannstrom I.O."/>
            <person name="Guillou S."/>
            <person name="Cros-Aarteil S."/>
            <person name="Calhoun S."/>
            <person name="Haridas S."/>
            <person name="Kuo A."/>
            <person name="Mondo S."/>
            <person name="Pangilinan J."/>
            <person name="Riley R."/>
            <person name="LaButti K."/>
            <person name="Andreopoulos B."/>
            <person name="Lipzen A."/>
            <person name="Chen C."/>
            <person name="Yan M."/>
            <person name="Daum C."/>
            <person name="Ng V."/>
            <person name="Clum A."/>
            <person name="Steindorff A."/>
            <person name="Ohm R.A."/>
            <person name="Martin F."/>
            <person name="Silar P."/>
            <person name="Natvig D.O."/>
            <person name="Lalanne C."/>
            <person name="Gautier V."/>
            <person name="Ament-Velasquez S.L."/>
            <person name="Kruys A."/>
            <person name="Hutchinson M.I."/>
            <person name="Powell A.J."/>
            <person name="Barry K."/>
            <person name="Miller A.N."/>
            <person name="Grigoriev I.V."/>
            <person name="Debuchy R."/>
            <person name="Gladieux P."/>
            <person name="Hiltunen Thoren M."/>
            <person name="Johannesson H."/>
        </authorList>
    </citation>
    <scope>NUCLEOTIDE SEQUENCE</scope>
    <source>
        <strain evidence="9">PSN293</strain>
    </source>
</reference>
<feature type="transmembrane region" description="Helical" evidence="7">
    <location>
        <begin position="154"/>
        <end position="173"/>
    </location>
</feature>
<organism evidence="9 10">
    <name type="scientific">Rhypophila decipiens</name>
    <dbReference type="NCBI Taxonomy" id="261697"/>
    <lineage>
        <taxon>Eukaryota</taxon>
        <taxon>Fungi</taxon>
        <taxon>Dikarya</taxon>
        <taxon>Ascomycota</taxon>
        <taxon>Pezizomycotina</taxon>
        <taxon>Sordariomycetes</taxon>
        <taxon>Sordariomycetidae</taxon>
        <taxon>Sordariales</taxon>
        <taxon>Naviculisporaceae</taxon>
        <taxon>Rhypophila</taxon>
    </lineage>
</organism>
<feature type="transmembrane region" description="Helical" evidence="7">
    <location>
        <begin position="185"/>
        <end position="205"/>
    </location>
</feature>
<comment type="similarity">
    <text evidence="6">Belongs to the major facilitator superfamily. Allantoate permease family.</text>
</comment>
<feature type="domain" description="Major facilitator superfamily (MFS) profile" evidence="8">
    <location>
        <begin position="26"/>
        <end position="438"/>
    </location>
</feature>
<evidence type="ECO:0000256" key="3">
    <source>
        <dbReference type="ARBA" id="ARBA00022692"/>
    </source>
</evidence>
<evidence type="ECO:0000256" key="7">
    <source>
        <dbReference type="SAM" id="Phobius"/>
    </source>
</evidence>
<keyword evidence="4 7" id="KW-1133">Transmembrane helix</keyword>
<evidence type="ECO:0000256" key="1">
    <source>
        <dbReference type="ARBA" id="ARBA00004141"/>
    </source>
</evidence>
<dbReference type="FunFam" id="1.20.1250.20:FF:000064">
    <property type="entry name" value="MFS allantoate transporter"/>
    <property type="match status" value="1"/>
</dbReference>
<feature type="transmembrane region" description="Helical" evidence="7">
    <location>
        <begin position="319"/>
        <end position="337"/>
    </location>
</feature>
<keyword evidence="5 7" id="KW-0472">Membrane</keyword>
<accession>A0AAN6Y448</accession>
<evidence type="ECO:0000256" key="6">
    <source>
        <dbReference type="ARBA" id="ARBA00037968"/>
    </source>
</evidence>
<evidence type="ECO:0000256" key="4">
    <source>
        <dbReference type="ARBA" id="ARBA00022989"/>
    </source>
</evidence>
<dbReference type="PROSITE" id="PS50850">
    <property type="entry name" value="MFS"/>
    <property type="match status" value="1"/>
</dbReference>
<comment type="caution">
    <text evidence="9">The sequence shown here is derived from an EMBL/GenBank/DDBJ whole genome shotgun (WGS) entry which is preliminary data.</text>
</comment>
<dbReference type="PANTHER" id="PTHR43791">
    <property type="entry name" value="PERMEASE-RELATED"/>
    <property type="match status" value="1"/>
</dbReference>
<feature type="transmembrane region" description="Helical" evidence="7">
    <location>
        <begin position="380"/>
        <end position="400"/>
    </location>
</feature>
<keyword evidence="10" id="KW-1185">Reference proteome</keyword>
<evidence type="ECO:0000259" key="8">
    <source>
        <dbReference type="PROSITE" id="PS50850"/>
    </source>
</evidence>
<dbReference type="AlphaFoldDB" id="A0AAN6Y448"/>
<feature type="transmembrane region" description="Helical" evidence="7">
    <location>
        <begin position="122"/>
        <end position="142"/>
    </location>
</feature>
<sequence length="474" mass="52424">MLESHQIGQADEDISRLVLRKIDTRLIPLLFVTYMLSFMDKTILSSASVFGLKEDTGLQGQEYSWVSSVFYVGYLLWTYPTTILVARLPIGKYLGANTLFWGAVVALTAACSGFRGLLAARFLLGVAEATITPAFVFVTSTWYTREEMPSRTGIWFSGNSFGGLLASLFAFGIGHVHDSVGPWRWMFILLGTATFLWAIVLLRLLPDSISTAEFLTEEERQVANERIVAAGTGRTERTAWRREQVMECLVDPKTWFIFGLEVLTQIPNGGTQNFANLVIKSFGFTSLQSTLVNIPYSILSATMIAGTGHLAGRFHQANCLLIVAAVIPCVIGSALIYSRAQLPSSVQLLGYFLLSSGPSAMPLALSLVQTNYRGVTKKMTMTALLFLGYCAGNIAGPQLFREAEAPLYPTAFRSIVVCYGLVIVLVIGLRYYLKWQNACRDWDEAIVGQGPDHSDTHADHDLTDWQTSGFRYRY</sequence>
<keyword evidence="2" id="KW-0813">Transport</keyword>
<evidence type="ECO:0000313" key="9">
    <source>
        <dbReference type="EMBL" id="KAK4211455.1"/>
    </source>
</evidence>
<dbReference type="InterPro" id="IPR036259">
    <property type="entry name" value="MFS_trans_sf"/>
</dbReference>
<proteinExistence type="inferred from homology"/>
<evidence type="ECO:0000256" key="5">
    <source>
        <dbReference type="ARBA" id="ARBA00023136"/>
    </source>
</evidence>
<dbReference type="GO" id="GO:0022857">
    <property type="term" value="F:transmembrane transporter activity"/>
    <property type="evidence" value="ECO:0007669"/>
    <property type="project" value="InterPro"/>
</dbReference>
<evidence type="ECO:0000313" key="10">
    <source>
        <dbReference type="Proteomes" id="UP001301769"/>
    </source>
</evidence>